<evidence type="ECO:0000313" key="2">
    <source>
        <dbReference type="EMBL" id="CAD7440497.1"/>
    </source>
</evidence>
<name>A0A7R9ESD9_9NEOP</name>
<dbReference type="EMBL" id="OD564996">
    <property type="protein sequence ID" value="CAD7440497.1"/>
    <property type="molecule type" value="Genomic_DNA"/>
</dbReference>
<dbReference type="AlphaFoldDB" id="A0A7R9ESD9"/>
<organism evidence="2">
    <name type="scientific">Timema bartmani</name>
    <dbReference type="NCBI Taxonomy" id="61472"/>
    <lineage>
        <taxon>Eukaryota</taxon>
        <taxon>Metazoa</taxon>
        <taxon>Ecdysozoa</taxon>
        <taxon>Arthropoda</taxon>
        <taxon>Hexapoda</taxon>
        <taxon>Insecta</taxon>
        <taxon>Pterygota</taxon>
        <taxon>Neoptera</taxon>
        <taxon>Polyneoptera</taxon>
        <taxon>Phasmatodea</taxon>
        <taxon>Timematodea</taxon>
        <taxon>Timematoidea</taxon>
        <taxon>Timematidae</taxon>
        <taxon>Timema</taxon>
    </lineage>
</organism>
<protein>
    <submittedName>
        <fullName evidence="2">Uncharacterized protein</fullName>
    </submittedName>
</protein>
<gene>
    <name evidence="2" type="ORF">TBIB3V08_LOCUS3001</name>
</gene>
<feature type="region of interest" description="Disordered" evidence="1">
    <location>
        <begin position="73"/>
        <end position="93"/>
    </location>
</feature>
<evidence type="ECO:0000256" key="1">
    <source>
        <dbReference type="SAM" id="MobiDB-lite"/>
    </source>
</evidence>
<accession>A0A7R9ESD9</accession>
<sequence>MSLRTRNRRPLDSPTATLCSETSGSRLQTLDCSGASGSITRLTYLFYSWSTPVHGNPVLCSCLSEGAPNFIRSDKKPEIRTPPTQWPKEESRTIPGPFNFVEPEFRACVAKSTGFSPIC</sequence>
<reference evidence="2" key="1">
    <citation type="submission" date="2020-11" db="EMBL/GenBank/DDBJ databases">
        <authorList>
            <person name="Tran Van P."/>
        </authorList>
    </citation>
    <scope>NUCLEOTIDE SEQUENCE</scope>
</reference>
<proteinExistence type="predicted"/>